<reference evidence="1 2" key="1">
    <citation type="submission" date="2016-02" db="EMBL/GenBank/DDBJ databases">
        <title>Band-tailed pigeon sequencing and assembly.</title>
        <authorList>
            <person name="Soares A.E."/>
            <person name="Novak B.J."/>
            <person name="Rice E.S."/>
            <person name="O'Connell B."/>
            <person name="Chang D."/>
            <person name="Weber S."/>
            <person name="Shapiro B."/>
        </authorList>
    </citation>
    <scope>NUCLEOTIDE SEQUENCE [LARGE SCALE GENOMIC DNA]</scope>
    <source>
        <strain evidence="1">BTP2013</strain>
        <tissue evidence="1">Blood</tissue>
    </source>
</reference>
<comment type="caution">
    <text evidence="1">The sequence shown here is derived from an EMBL/GenBank/DDBJ whole genome shotgun (WGS) entry which is preliminary data.</text>
</comment>
<gene>
    <name evidence="1" type="ORF">AV530_011694</name>
</gene>
<dbReference type="Proteomes" id="UP000190648">
    <property type="component" value="Unassembled WGS sequence"/>
</dbReference>
<evidence type="ECO:0000313" key="1">
    <source>
        <dbReference type="EMBL" id="OPJ85237.1"/>
    </source>
</evidence>
<dbReference type="EMBL" id="LSYS01002888">
    <property type="protein sequence ID" value="OPJ85237.1"/>
    <property type="molecule type" value="Genomic_DNA"/>
</dbReference>
<name>A0A1V4KN84_PATFA</name>
<keyword evidence="2" id="KW-1185">Reference proteome</keyword>
<accession>A0A1V4KN84</accession>
<sequence length="83" mass="8902">MNSEIFSQSICGGFPAIPSAAVRWPHQEMDPAPPALAWGLGDEEIQTSCLMKSSTNTILTLSQCVMPVLNVERNGKSPSNTVI</sequence>
<proteinExistence type="predicted"/>
<protein>
    <submittedName>
        <fullName evidence="1">Uncharacterized protein</fullName>
    </submittedName>
</protein>
<dbReference type="AlphaFoldDB" id="A0A1V4KN84"/>
<organism evidence="1 2">
    <name type="scientific">Patagioenas fasciata monilis</name>
    <dbReference type="NCBI Taxonomy" id="372326"/>
    <lineage>
        <taxon>Eukaryota</taxon>
        <taxon>Metazoa</taxon>
        <taxon>Chordata</taxon>
        <taxon>Craniata</taxon>
        <taxon>Vertebrata</taxon>
        <taxon>Euteleostomi</taxon>
        <taxon>Archelosauria</taxon>
        <taxon>Archosauria</taxon>
        <taxon>Dinosauria</taxon>
        <taxon>Saurischia</taxon>
        <taxon>Theropoda</taxon>
        <taxon>Coelurosauria</taxon>
        <taxon>Aves</taxon>
        <taxon>Neognathae</taxon>
        <taxon>Neoaves</taxon>
        <taxon>Columbimorphae</taxon>
        <taxon>Columbiformes</taxon>
        <taxon>Columbidae</taxon>
        <taxon>Patagioenas</taxon>
    </lineage>
</organism>
<evidence type="ECO:0000313" key="2">
    <source>
        <dbReference type="Proteomes" id="UP000190648"/>
    </source>
</evidence>